<dbReference type="SMART" id="SM00382">
    <property type="entry name" value="AAA"/>
    <property type="match status" value="1"/>
</dbReference>
<dbReference type="GO" id="GO:0006355">
    <property type="term" value="P:regulation of DNA-templated transcription"/>
    <property type="evidence" value="ECO:0007669"/>
    <property type="project" value="InterPro"/>
</dbReference>
<dbReference type="SUPFAM" id="SSF46689">
    <property type="entry name" value="Homeodomain-like"/>
    <property type="match status" value="1"/>
</dbReference>
<dbReference type="EMBL" id="FOXQ01000014">
    <property type="protein sequence ID" value="SFQ47423.1"/>
    <property type="molecule type" value="Genomic_DNA"/>
</dbReference>
<dbReference type="PROSITE" id="PS50110">
    <property type="entry name" value="RESPONSE_REGULATORY"/>
    <property type="match status" value="1"/>
</dbReference>
<proteinExistence type="predicted"/>
<gene>
    <name evidence="6" type="ORF">SAMN05444277_1147</name>
</gene>
<keyword evidence="7" id="KW-1185">Reference proteome</keyword>
<dbReference type="PROSITE" id="PS00676">
    <property type="entry name" value="SIGMA54_INTERACT_2"/>
    <property type="match status" value="1"/>
</dbReference>
<evidence type="ECO:0000256" key="1">
    <source>
        <dbReference type="ARBA" id="ARBA00022741"/>
    </source>
</evidence>
<sequence>MLREAVRIFVVDDDEIYAAKLAYYLSLNPEFEVKKFYSAKSLNASLHEKPDIITLDYFMPDIKGDSLLTQIKDVSPETEVIIISGQEDIQVAIDLFKKGVHDYIVKDAGTEQRLWMAIQNLKQNFALKKEVENLKQQVERKYNFQNAIIGNSSAIKKVFSLMEKAAATNITVSITGETGTGKELVAKAIHFNSERKKYPFVPVNVAAIPKDLLESELFGHEKGSFTGAANRRIGKFEEAHNGTLFLDEIGEMDINLQAKLLRALQEKEITRIGSNEIVKTNVRIIVATHRNLKEEIAKGNFREDLYYRLLGLPIVLPPLRERDNDILLIAKYFIDQFCKENGLGKKHLSLDAKQKLLTYTFPGNIREIKSIIELACVMADGEQIEENDLQIHFTPLKVNHTKNGNYTLKEYTIKLIQQYLDEYDYDVLKVAGKLDVGKSTIYRMINNYGLKTEKRKTNA</sequence>
<keyword evidence="1" id="KW-0547">Nucleotide-binding</keyword>
<dbReference type="InterPro" id="IPR027417">
    <property type="entry name" value="P-loop_NTPase"/>
</dbReference>
<dbReference type="GO" id="GO:0000160">
    <property type="term" value="P:phosphorelay signal transduction system"/>
    <property type="evidence" value="ECO:0007669"/>
    <property type="project" value="InterPro"/>
</dbReference>
<protein>
    <submittedName>
        <fullName evidence="6">DNA-binding transcriptional response regulator, NtrC family, contains REC, AAA-type ATPase, and a Fis-type DNA-binding domains</fullName>
    </submittedName>
</protein>
<reference evidence="6 7" key="1">
    <citation type="submission" date="2016-10" db="EMBL/GenBank/DDBJ databases">
        <authorList>
            <person name="de Groot N.N."/>
        </authorList>
    </citation>
    <scope>NUCLEOTIDE SEQUENCE [LARGE SCALE GENOMIC DNA]</scope>
    <source>
        <strain evidence="6 7">DSM 28286</strain>
    </source>
</reference>
<organism evidence="6 7">
    <name type="scientific">Parafilimonas terrae</name>
    <dbReference type="NCBI Taxonomy" id="1465490"/>
    <lineage>
        <taxon>Bacteria</taxon>
        <taxon>Pseudomonadati</taxon>
        <taxon>Bacteroidota</taxon>
        <taxon>Chitinophagia</taxon>
        <taxon>Chitinophagales</taxon>
        <taxon>Chitinophagaceae</taxon>
        <taxon>Parafilimonas</taxon>
    </lineage>
</organism>
<dbReference type="InterPro" id="IPR002078">
    <property type="entry name" value="Sigma_54_int"/>
</dbReference>
<dbReference type="STRING" id="1465490.SAMN05444277_1147"/>
<dbReference type="InterPro" id="IPR025943">
    <property type="entry name" value="Sigma_54_int_dom_ATP-bd_2"/>
</dbReference>
<dbReference type="Proteomes" id="UP000199031">
    <property type="component" value="Unassembled WGS sequence"/>
</dbReference>
<evidence type="ECO:0000256" key="2">
    <source>
        <dbReference type="ARBA" id="ARBA00022840"/>
    </source>
</evidence>
<dbReference type="AlphaFoldDB" id="A0A1I5YT45"/>
<dbReference type="CDD" id="cd00009">
    <property type="entry name" value="AAA"/>
    <property type="match status" value="1"/>
</dbReference>
<dbReference type="PROSITE" id="PS50045">
    <property type="entry name" value="SIGMA54_INTERACT_4"/>
    <property type="match status" value="1"/>
</dbReference>
<dbReference type="InterPro" id="IPR058031">
    <property type="entry name" value="AAA_lid_NorR"/>
</dbReference>
<dbReference type="PANTHER" id="PTHR32071:SF121">
    <property type="entry name" value="SIGMA L-DEPENDENT TRANSCRIPTIONAL REGULATOR YQIR-RELATED"/>
    <property type="match status" value="1"/>
</dbReference>
<dbReference type="SMART" id="SM00448">
    <property type="entry name" value="REC"/>
    <property type="match status" value="1"/>
</dbReference>
<dbReference type="Gene3D" id="1.10.10.60">
    <property type="entry name" value="Homeodomain-like"/>
    <property type="match status" value="1"/>
</dbReference>
<feature type="domain" description="Response regulatory" evidence="5">
    <location>
        <begin position="7"/>
        <end position="121"/>
    </location>
</feature>
<dbReference type="Pfam" id="PF25601">
    <property type="entry name" value="AAA_lid_14"/>
    <property type="match status" value="1"/>
</dbReference>
<evidence type="ECO:0000313" key="7">
    <source>
        <dbReference type="Proteomes" id="UP000199031"/>
    </source>
</evidence>
<evidence type="ECO:0000259" key="5">
    <source>
        <dbReference type="PROSITE" id="PS50110"/>
    </source>
</evidence>
<evidence type="ECO:0000256" key="3">
    <source>
        <dbReference type="PROSITE-ProRule" id="PRU00169"/>
    </source>
</evidence>
<dbReference type="Gene3D" id="3.40.50.300">
    <property type="entry name" value="P-loop containing nucleotide triphosphate hydrolases"/>
    <property type="match status" value="1"/>
</dbReference>
<dbReference type="Gene3D" id="3.40.50.2300">
    <property type="match status" value="1"/>
</dbReference>
<dbReference type="RefSeq" id="WP_090662069.1">
    <property type="nucleotide sequence ID" value="NZ_FOXQ01000014.1"/>
</dbReference>
<dbReference type="Pfam" id="PF00072">
    <property type="entry name" value="Response_reg"/>
    <property type="match status" value="1"/>
</dbReference>
<dbReference type="InterPro" id="IPR001789">
    <property type="entry name" value="Sig_transdc_resp-reg_receiver"/>
</dbReference>
<keyword evidence="3" id="KW-0597">Phosphoprotein</keyword>
<dbReference type="PANTHER" id="PTHR32071">
    <property type="entry name" value="TRANSCRIPTIONAL REGULATORY PROTEIN"/>
    <property type="match status" value="1"/>
</dbReference>
<dbReference type="InterPro" id="IPR011006">
    <property type="entry name" value="CheY-like_superfamily"/>
</dbReference>
<feature type="domain" description="Sigma-54 factor interaction" evidence="4">
    <location>
        <begin position="148"/>
        <end position="377"/>
    </location>
</feature>
<keyword evidence="2" id="KW-0067">ATP-binding</keyword>
<evidence type="ECO:0000259" key="4">
    <source>
        <dbReference type="PROSITE" id="PS50045"/>
    </source>
</evidence>
<dbReference type="SUPFAM" id="SSF52172">
    <property type="entry name" value="CheY-like"/>
    <property type="match status" value="1"/>
</dbReference>
<feature type="modified residue" description="4-aspartylphosphate" evidence="3">
    <location>
        <position position="56"/>
    </location>
</feature>
<dbReference type="InterPro" id="IPR003593">
    <property type="entry name" value="AAA+_ATPase"/>
</dbReference>
<dbReference type="GO" id="GO:0005524">
    <property type="term" value="F:ATP binding"/>
    <property type="evidence" value="ECO:0007669"/>
    <property type="project" value="UniProtKB-KW"/>
</dbReference>
<evidence type="ECO:0000313" key="6">
    <source>
        <dbReference type="EMBL" id="SFQ47423.1"/>
    </source>
</evidence>
<dbReference type="GO" id="GO:0003677">
    <property type="term" value="F:DNA binding"/>
    <property type="evidence" value="ECO:0007669"/>
    <property type="project" value="UniProtKB-KW"/>
</dbReference>
<accession>A0A1I5YT45</accession>
<name>A0A1I5YT45_9BACT</name>
<dbReference type="CDD" id="cd00156">
    <property type="entry name" value="REC"/>
    <property type="match status" value="1"/>
</dbReference>
<dbReference type="FunFam" id="3.40.50.300:FF:000006">
    <property type="entry name" value="DNA-binding transcriptional regulator NtrC"/>
    <property type="match status" value="1"/>
</dbReference>
<dbReference type="SUPFAM" id="SSF52540">
    <property type="entry name" value="P-loop containing nucleoside triphosphate hydrolases"/>
    <property type="match status" value="1"/>
</dbReference>
<dbReference type="OrthoDB" id="9767106at2"/>
<dbReference type="InterPro" id="IPR009057">
    <property type="entry name" value="Homeodomain-like_sf"/>
</dbReference>
<keyword evidence="6" id="KW-0238">DNA-binding</keyword>
<dbReference type="Gene3D" id="1.10.8.60">
    <property type="match status" value="1"/>
</dbReference>
<dbReference type="Pfam" id="PF00158">
    <property type="entry name" value="Sigma54_activat"/>
    <property type="match status" value="1"/>
</dbReference>